<dbReference type="Proteomes" id="UP000825935">
    <property type="component" value="Chromosome 11"/>
</dbReference>
<evidence type="ECO:0000313" key="2">
    <source>
        <dbReference type="Proteomes" id="UP000825935"/>
    </source>
</evidence>
<dbReference type="EMBL" id="CM035416">
    <property type="protein sequence ID" value="KAH7425923.1"/>
    <property type="molecule type" value="Genomic_DNA"/>
</dbReference>
<gene>
    <name evidence="1" type="ORF">KP509_11G077500</name>
</gene>
<protein>
    <submittedName>
        <fullName evidence="1">Uncharacterized protein</fullName>
    </submittedName>
</protein>
<accession>A0A8T2TWG1</accession>
<dbReference type="OrthoDB" id="542764at2759"/>
<organism evidence="1 2">
    <name type="scientific">Ceratopteris richardii</name>
    <name type="common">Triangle waterfern</name>
    <dbReference type="NCBI Taxonomy" id="49495"/>
    <lineage>
        <taxon>Eukaryota</taxon>
        <taxon>Viridiplantae</taxon>
        <taxon>Streptophyta</taxon>
        <taxon>Embryophyta</taxon>
        <taxon>Tracheophyta</taxon>
        <taxon>Polypodiopsida</taxon>
        <taxon>Polypodiidae</taxon>
        <taxon>Polypodiales</taxon>
        <taxon>Pteridineae</taxon>
        <taxon>Pteridaceae</taxon>
        <taxon>Parkerioideae</taxon>
        <taxon>Ceratopteris</taxon>
    </lineage>
</organism>
<reference evidence="1" key="1">
    <citation type="submission" date="2021-08" db="EMBL/GenBank/DDBJ databases">
        <title>WGS assembly of Ceratopteris richardii.</title>
        <authorList>
            <person name="Marchant D.B."/>
            <person name="Chen G."/>
            <person name="Jenkins J."/>
            <person name="Shu S."/>
            <person name="Leebens-Mack J."/>
            <person name="Grimwood J."/>
            <person name="Schmutz J."/>
            <person name="Soltis P."/>
            <person name="Soltis D."/>
            <person name="Chen Z.-H."/>
        </authorList>
    </citation>
    <scope>NUCLEOTIDE SEQUENCE</scope>
    <source>
        <strain evidence="1">Whitten #5841</strain>
        <tissue evidence="1">Leaf</tissue>
    </source>
</reference>
<evidence type="ECO:0000313" key="1">
    <source>
        <dbReference type="EMBL" id="KAH7425923.1"/>
    </source>
</evidence>
<keyword evidence="2" id="KW-1185">Reference proteome</keyword>
<sequence length="170" mass="18002">MHAFDQHRRMLEACPRAPLFSSSLQHHCSGCRISRRNKRLKSSFLHSLAHYSDGNSFGIVCCRRRRSQFDCIRCDAGLLGGNGGSMAGPDVQSIILGASVLAATSASLYFGLKGDPVPCGSCGGNGGTKCVFCVGGKMKGDAGFTDCRVCKGAGLILCRKCNGSGYSKRL</sequence>
<comment type="caution">
    <text evidence="1">The sequence shown here is derived from an EMBL/GenBank/DDBJ whole genome shotgun (WGS) entry which is preliminary data.</text>
</comment>
<proteinExistence type="predicted"/>
<name>A0A8T2TWG1_CERRI</name>
<dbReference type="AlphaFoldDB" id="A0A8T2TWG1"/>